<organism evidence="2 3">
    <name type="scientific">Sphaeroforma arctica JP610</name>
    <dbReference type="NCBI Taxonomy" id="667725"/>
    <lineage>
        <taxon>Eukaryota</taxon>
        <taxon>Ichthyosporea</taxon>
        <taxon>Ichthyophonida</taxon>
        <taxon>Sphaeroforma</taxon>
    </lineage>
</organism>
<feature type="region of interest" description="Disordered" evidence="1">
    <location>
        <begin position="143"/>
        <end position="204"/>
    </location>
</feature>
<dbReference type="AlphaFoldDB" id="A0A0L0FN56"/>
<reference evidence="2 3" key="1">
    <citation type="submission" date="2011-02" db="EMBL/GenBank/DDBJ databases">
        <title>The Genome Sequence of Sphaeroforma arctica JP610.</title>
        <authorList>
            <consortium name="The Broad Institute Genome Sequencing Platform"/>
            <person name="Russ C."/>
            <person name="Cuomo C."/>
            <person name="Young S.K."/>
            <person name="Zeng Q."/>
            <person name="Gargeya S."/>
            <person name="Alvarado L."/>
            <person name="Berlin A."/>
            <person name="Chapman S.B."/>
            <person name="Chen Z."/>
            <person name="Freedman E."/>
            <person name="Gellesch M."/>
            <person name="Goldberg J."/>
            <person name="Griggs A."/>
            <person name="Gujja S."/>
            <person name="Heilman E."/>
            <person name="Heiman D."/>
            <person name="Howarth C."/>
            <person name="Mehta T."/>
            <person name="Neiman D."/>
            <person name="Pearson M."/>
            <person name="Roberts A."/>
            <person name="Saif S."/>
            <person name="Shea T."/>
            <person name="Shenoy N."/>
            <person name="Sisk P."/>
            <person name="Stolte C."/>
            <person name="Sykes S."/>
            <person name="White J."/>
            <person name="Yandava C."/>
            <person name="Burger G."/>
            <person name="Gray M.W."/>
            <person name="Holland P.W.H."/>
            <person name="King N."/>
            <person name="Lang F.B.F."/>
            <person name="Roger A.J."/>
            <person name="Ruiz-Trillo I."/>
            <person name="Haas B."/>
            <person name="Nusbaum C."/>
            <person name="Birren B."/>
        </authorList>
    </citation>
    <scope>NUCLEOTIDE SEQUENCE [LARGE SCALE GENOMIC DNA]</scope>
    <source>
        <strain evidence="2 3">JP610</strain>
    </source>
</reference>
<name>A0A0L0FN56_9EUKA</name>
<dbReference type="Proteomes" id="UP000054560">
    <property type="component" value="Unassembled WGS sequence"/>
</dbReference>
<proteinExistence type="predicted"/>
<dbReference type="GeneID" id="25909859"/>
<accession>A0A0L0FN56</accession>
<feature type="compositionally biased region" description="Basic and acidic residues" evidence="1">
    <location>
        <begin position="143"/>
        <end position="174"/>
    </location>
</feature>
<sequence length="204" mass="21922">MPVTIFYKIASDKAGVVPNIAGDFENWTGTPMLSTEKPLPESEDGDWYIHTIGADTVEFKLKLGEEWIGAENEANFITSENRVAVEGNLLRTLAPAVVPETAPVETVPEDIKIAEIPKVEETSKAEEPKAVTAPKVEAVKVEETPKVEAKSKEPKVEAKNEEPKVEAKAEEAKSAPKAAEAKSAAAKKAAAPKEKKQGSCCTIL</sequence>
<dbReference type="RefSeq" id="XP_014152104.1">
    <property type="nucleotide sequence ID" value="XM_014296629.1"/>
</dbReference>
<evidence type="ECO:0000313" key="3">
    <source>
        <dbReference type="Proteomes" id="UP000054560"/>
    </source>
</evidence>
<evidence type="ECO:0000256" key="1">
    <source>
        <dbReference type="SAM" id="MobiDB-lite"/>
    </source>
</evidence>
<gene>
    <name evidence="2" type="ORF">SARC_09355</name>
</gene>
<feature type="compositionally biased region" description="Low complexity" evidence="1">
    <location>
        <begin position="175"/>
        <end position="189"/>
    </location>
</feature>
<evidence type="ECO:0000313" key="2">
    <source>
        <dbReference type="EMBL" id="KNC78202.1"/>
    </source>
</evidence>
<keyword evidence="3" id="KW-1185">Reference proteome</keyword>
<dbReference type="EMBL" id="KQ242538">
    <property type="protein sequence ID" value="KNC78202.1"/>
    <property type="molecule type" value="Genomic_DNA"/>
</dbReference>
<protein>
    <submittedName>
        <fullName evidence="2">Uncharacterized protein</fullName>
    </submittedName>
</protein>